<evidence type="ECO:0000313" key="1">
    <source>
        <dbReference type="EMBL" id="MBH8564619.1"/>
    </source>
</evidence>
<evidence type="ECO:0000313" key="2">
    <source>
        <dbReference type="Proteomes" id="UP000632766"/>
    </source>
</evidence>
<dbReference type="Proteomes" id="UP000632766">
    <property type="component" value="Unassembled WGS sequence"/>
</dbReference>
<sequence>MVHLKDLSVLSPKIQSSDLLKAIETAIPATAIEQAIATTKADEERRRSLPAQLVVSQGKRILFTNKN</sequence>
<protein>
    <submittedName>
        <fullName evidence="1">Transposase domain-containing protein</fullName>
    </submittedName>
</protein>
<accession>A0A8J7L8M5</accession>
<comment type="caution">
    <text evidence="1">The sequence shown here is derived from an EMBL/GenBank/DDBJ whole genome shotgun (WGS) entry which is preliminary data.</text>
</comment>
<dbReference type="EMBL" id="JAECZC010000047">
    <property type="protein sequence ID" value="MBH8564619.1"/>
    <property type="molecule type" value="Genomic_DNA"/>
</dbReference>
<dbReference type="RefSeq" id="WP_198126450.1">
    <property type="nucleotide sequence ID" value="NZ_JAECZC010000047.1"/>
</dbReference>
<gene>
    <name evidence="1" type="ORF">I8748_20935</name>
</gene>
<name>A0A8J7L8M5_9NOST</name>
<dbReference type="AlphaFoldDB" id="A0A8J7L8M5"/>
<reference evidence="1 2" key="1">
    <citation type="journal article" date="2021" name="Int. J. Syst. Evol. Microbiol.">
        <title>Amazonocrinis nigriterrae gen. nov., sp. nov., Atlanticothrix silvestris gen. nov., sp. nov. and Dendronalium phyllosphericum gen. nov., sp. nov., nostocacean cyanobacteria from Brazilian environments.</title>
        <authorList>
            <person name="Alvarenga D.O."/>
            <person name="Andreote A.P.D."/>
            <person name="Branco L.H.Z."/>
            <person name="Delbaje E."/>
            <person name="Cruz R.B."/>
            <person name="Varani A.M."/>
            <person name="Fiore M.F."/>
        </authorList>
    </citation>
    <scope>NUCLEOTIDE SEQUENCE [LARGE SCALE GENOMIC DNA]</scope>
    <source>
        <strain evidence="1 2">CENA67</strain>
    </source>
</reference>
<organism evidence="1 2">
    <name type="scientific">Amazonocrinis nigriterrae CENA67</name>
    <dbReference type="NCBI Taxonomy" id="2794033"/>
    <lineage>
        <taxon>Bacteria</taxon>
        <taxon>Bacillati</taxon>
        <taxon>Cyanobacteriota</taxon>
        <taxon>Cyanophyceae</taxon>
        <taxon>Nostocales</taxon>
        <taxon>Nostocaceae</taxon>
        <taxon>Amazonocrinis</taxon>
        <taxon>Amazonocrinis nigriterrae</taxon>
    </lineage>
</organism>
<keyword evidence="2" id="KW-1185">Reference proteome</keyword>
<proteinExistence type="predicted"/>